<dbReference type="GO" id="GO:0008650">
    <property type="term" value="F:rRNA (uridine-2'-O-)-methyltransferase activity"/>
    <property type="evidence" value="ECO:0007669"/>
    <property type="project" value="TreeGrafter"/>
</dbReference>
<dbReference type="GO" id="GO:0005739">
    <property type="term" value="C:mitochondrion"/>
    <property type="evidence" value="ECO:0007669"/>
    <property type="project" value="TreeGrafter"/>
</dbReference>
<evidence type="ECO:0000313" key="10">
    <source>
        <dbReference type="Proteomes" id="UP000747542"/>
    </source>
</evidence>
<protein>
    <recommendedName>
        <fullName evidence="6">rRNA methyltransferase 2, mitochondrial</fullName>
    </recommendedName>
</protein>
<dbReference type="PANTHER" id="PTHR10920:SF18">
    <property type="entry name" value="RRNA METHYLTRANSFERASE 2, MITOCHONDRIAL"/>
    <property type="match status" value="1"/>
</dbReference>
<evidence type="ECO:0000256" key="1">
    <source>
        <dbReference type="ARBA" id="ARBA00009258"/>
    </source>
</evidence>
<dbReference type="SUPFAM" id="SSF53335">
    <property type="entry name" value="S-adenosyl-L-methionine-dependent methyltransferases"/>
    <property type="match status" value="1"/>
</dbReference>
<dbReference type="Gene3D" id="3.40.50.150">
    <property type="entry name" value="Vaccinia Virus protein VP39"/>
    <property type="match status" value="1"/>
</dbReference>
<keyword evidence="2" id="KW-0698">rRNA processing</keyword>
<reference evidence="9" key="1">
    <citation type="journal article" date="2021" name="Sci. Adv.">
        <title>The American lobster genome reveals insights on longevity, neural, and immune adaptations.</title>
        <authorList>
            <person name="Polinski J.M."/>
            <person name="Zimin A.V."/>
            <person name="Clark K.F."/>
            <person name="Kohn A.B."/>
            <person name="Sadowski N."/>
            <person name="Timp W."/>
            <person name="Ptitsyn A."/>
            <person name="Khanna P."/>
            <person name="Romanova D.Y."/>
            <person name="Williams P."/>
            <person name="Greenwood S.J."/>
            <person name="Moroz L.L."/>
            <person name="Walt D.R."/>
            <person name="Bodnar A.G."/>
        </authorList>
    </citation>
    <scope>NUCLEOTIDE SEQUENCE</scope>
    <source>
        <strain evidence="9">GMGI-L3</strain>
    </source>
</reference>
<evidence type="ECO:0000256" key="2">
    <source>
        <dbReference type="ARBA" id="ARBA00022552"/>
    </source>
</evidence>
<comment type="similarity">
    <text evidence="1">Belongs to the class I-like SAM-binding methyltransferase superfamily. RNA methyltransferase RlmE family.</text>
</comment>
<feature type="active site" description="Proton acceptor" evidence="7">
    <location>
        <position position="218"/>
    </location>
</feature>
<organism evidence="9 10">
    <name type="scientific">Homarus americanus</name>
    <name type="common">American lobster</name>
    <dbReference type="NCBI Taxonomy" id="6706"/>
    <lineage>
        <taxon>Eukaryota</taxon>
        <taxon>Metazoa</taxon>
        <taxon>Ecdysozoa</taxon>
        <taxon>Arthropoda</taxon>
        <taxon>Crustacea</taxon>
        <taxon>Multicrustacea</taxon>
        <taxon>Malacostraca</taxon>
        <taxon>Eumalacostraca</taxon>
        <taxon>Eucarida</taxon>
        <taxon>Decapoda</taxon>
        <taxon>Pleocyemata</taxon>
        <taxon>Astacidea</taxon>
        <taxon>Nephropoidea</taxon>
        <taxon>Nephropidae</taxon>
        <taxon>Homarus</taxon>
    </lineage>
</organism>
<dbReference type="PIRSF" id="PIRSF005461">
    <property type="entry name" value="23S_rRNA_mtase"/>
    <property type="match status" value="1"/>
</dbReference>
<dbReference type="InterPro" id="IPR029063">
    <property type="entry name" value="SAM-dependent_MTases_sf"/>
</dbReference>
<evidence type="ECO:0000256" key="4">
    <source>
        <dbReference type="ARBA" id="ARBA00022679"/>
    </source>
</evidence>
<dbReference type="InterPro" id="IPR015507">
    <property type="entry name" value="rRNA-MeTfrase_E"/>
</dbReference>
<dbReference type="AlphaFoldDB" id="A0A8J5NA06"/>
<evidence type="ECO:0000256" key="6">
    <source>
        <dbReference type="ARBA" id="ARBA00041184"/>
    </source>
</evidence>
<dbReference type="Proteomes" id="UP000747542">
    <property type="component" value="Unassembled WGS sequence"/>
</dbReference>
<accession>A0A8J5NA06</accession>
<sequence>MNADEAAQYNLLNHFPCAKKMRSSFWIISKTCHFCTSSVTNKVIPKKLKARSRSSQDWLTRQLNDPYVKLAKYEQFRARSAFKLQEIDERHKILKPGQVVVECGAAPGAWTQVAVSGVNSLPKDTNRSQGVVIAVDILSIHPLPGAVTLGGKDFTLSETQQEILNVLKGRKVNLVLSDMAPNATGTKELDHENIIALAYSALRFAIQHSDLQSTFLCKIWSGFRDRQLITDMEKFYRSVKVVKPPSSRCDSSEIFLLGKKFCGLGTK</sequence>
<dbReference type="HAMAP" id="MF_01547">
    <property type="entry name" value="RNA_methyltr_E"/>
    <property type="match status" value="1"/>
</dbReference>
<gene>
    <name evidence="9" type="primary">MRM2-L</name>
    <name evidence="9" type="ORF">Hamer_G009813</name>
</gene>
<evidence type="ECO:0000256" key="7">
    <source>
        <dbReference type="PIRSR" id="PIRSR005461-1"/>
    </source>
</evidence>
<evidence type="ECO:0000256" key="3">
    <source>
        <dbReference type="ARBA" id="ARBA00022603"/>
    </source>
</evidence>
<dbReference type="InterPro" id="IPR050082">
    <property type="entry name" value="RNA_methyltr_RlmE"/>
</dbReference>
<keyword evidence="4" id="KW-0808">Transferase</keyword>
<dbReference type="InterPro" id="IPR002877">
    <property type="entry name" value="RNA_MeTrfase_FtsJ_dom"/>
</dbReference>
<evidence type="ECO:0000256" key="5">
    <source>
        <dbReference type="ARBA" id="ARBA00022691"/>
    </source>
</evidence>
<dbReference type="Pfam" id="PF01728">
    <property type="entry name" value="FtsJ"/>
    <property type="match status" value="1"/>
</dbReference>
<comment type="caution">
    <text evidence="9">The sequence shown here is derived from an EMBL/GenBank/DDBJ whole genome shotgun (WGS) entry which is preliminary data.</text>
</comment>
<dbReference type="PANTHER" id="PTHR10920">
    <property type="entry name" value="RIBOSOMAL RNA METHYLTRANSFERASE"/>
    <property type="match status" value="1"/>
</dbReference>
<keyword evidence="5 7" id="KW-0949">S-adenosyl-L-methionine</keyword>
<name>A0A8J5NA06_HOMAM</name>
<feature type="domain" description="Ribosomal RNA methyltransferase FtsJ" evidence="8">
    <location>
        <begin position="76"/>
        <end position="261"/>
    </location>
</feature>
<dbReference type="EMBL" id="JAHLQT010004633">
    <property type="protein sequence ID" value="KAG7175797.1"/>
    <property type="molecule type" value="Genomic_DNA"/>
</dbReference>
<proteinExistence type="inferred from homology"/>
<evidence type="ECO:0000313" key="9">
    <source>
        <dbReference type="EMBL" id="KAG7175797.1"/>
    </source>
</evidence>
<evidence type="ECO:0000259" key="8">
    <source>
        <dbReference type="Pfam" id="PF01728"/>
    </source>
</evidence>
<keyword evidence="3 9" id="KW-0489">Methyltransferase</keyword>
<keyword evidence="10" id="KW-1185">Reference proteome</keyword>